<organism evidence="2 3">
    <name type="scientific">Mailhella massiliensis</name>
    <dbReference type="NCBI Taxonomy" id="1903261"/>
    <lineage>
        <taxon>Bacteria</taxon>
        <taxon>Pseudomonadati</taxon>
        <taxon>Thermodesulfobacteriota</taxon>
        <taxon>Desulfovibrionia</taxon>
        <taxon>Desulfovibrionales</taxon>
        <taxon>Desulfovibrionaceae</taxon>
        <taxon>Mailhella</taxon>
    </lineage>
</organism>
<reference evidence="2" key="1">
    <citation type="journal article" date="2021" name="PeerJ">
        <title>Extensive microbial diversity within the chicken gut microbiome revealed by metagenomics and culture.</title>
        <authorList>
            <person name="Gilroy R."/>
            <person name="Ravi A."/>
            <person name="Getino M."/>
            <person name="Pursley I."/>
            <person name="Horton D.L."/>
            <person name="Alikhan N.F."/>
            <person name="Baker D."/>
            <person name="Gharbi K."/>
            <person name="Hall N."/>
            <person name="Watson M."/>
            <person name="Adriaenssens E.M."/>
            <person name="Foster-Nyarko E."/>
            <person name="Jarju S."/>
            <person name="Secka A."/>
            <person name="Antonio M."/>
            <person name="Oren A."/>
            <person name="Chaudhuri R.R."/>
            <person name="La Ragione R."/>
            <person name="Hildebrand F."/>
            <person name="Pallen M.J."/>
        </authorList>
    </citation>
    <scope>NUCLEOTIDE SEQUENCE</scope>
    <source>
        <strain evidence="2">ChiGjej2B2-19336</strain>
    </source>
</reference>
<accession>A0A921DRL9</accession>
<dbReference type="InterPro" id="IPR007161">
    <property type="entry name" value="DUF364"/>
</dbReference>
<evidence type="ECO:0000313" key="3">
    <source>
        <dbReference type="Proteomes" id="UP000698963"/>
    </source>
</evidence>
<evidence type="ECO:0000259" key="1">
    <source>
        <dbReference type="Pfam" id="PF04016"/>
    </source>
</evidence>
<feature type="domain" description="Putative heavy-metal chelation" evidence="1">
    <location>
        <begin position="141"/>
        <end position="221"/>
    </location>
</feature>
<protein>
    <recommendedName>
        <fullName evidence="1">Putative heavy-metal chelation domain-containing protein</fullName>
    </recommendedName>
</protein>
<dbReference type="Gene3D" id="3.40.50.11590">
    <property type="match status" value="1"/>
</dbReference>
<dbReference type="SUPFAM" id="SSF159713">
    <property type="entry name" value="Dhaf3308-like"/>
    <property type="match status" value="1"/>
</dbReference>
<proteinExistence type="predicted"/>
<name>A0A921DRL9_9BACT</name>
<comment type="caution">
    <text evidence="2">The sequence shown here is derived from an EMBL/GenBank/DDBJ whole genome shotgun (WGS) entry which is preliminary data.</text>
</comment>
<sequence>MTTQELYQRLRQELENIAWKYRLNERPIILKSRGLSPEEAIGSTKRKDYPILAGREVMLQAQFGEALGQAFTDAPSDFSGTLADILALDVDNDPHSRGLLVATLNAVMRFTGDLDHTVHCRNNELELCAEAYAAYIRGHFHRPRITLVGYQPALTARLSQEFSLRVLDMNPQFVDSVRSGVTIEHGKKSYQDAVLEWPDLVLCTGSTLCNGSFVDFVDIGRPVLFFGISGAAAARIFGIPRFCPMAG</sequence>
<dbReference type="Proteomes" id="UP000698963">
    <property type="component" value="Unassembled WGS sequence"/>
</dbReference>
<gene>
    <name evidence="2" type="ORF">K8W16_09115</name>
</gene>
<dbReference type="RefSeq" id="WP_304122833.1">
    <property type="nucleotide sequence ID" value="NZ_DYZA01000183.1"/>
</dbReference>
<dbReference type="EMBL" id="DYZA01000183">
    <property type="protein sequence ID" value="HJD97790.1"/>
    <property type="molecule type" value="Genomic_DNA"/>
</dbReference>
<dbReference type="Pfam" id="PF04016">
    <property type="entry name" value="DUF364"/>
    <property type="match status" value="1"/>
</dbReference>
<reference evidence="2" key="2">
    <citation type="submission" date="2021-09" db="EMBL/GenBank/DDBJ databases">
        <authorList>
            <person name="Gilroy R."/>
        </authorList>
    </citation>
    <scope>NUCLEOTIDE SEQUENCE</scope>
    <source>
        <strain evidence="2">ChiGjej2B2-19336</strain>
    </source>
</reference>
<evidence type="ECO:0000313" key="2">
    <source>
        <dbReference type="EMBL" id="HJD97790.1"/>
    </source>
</evidence>
<dbReference type="AlphaFoldDB" id="A0A921DRL9"/>